<feature type="transmembrane region" description="Helical" evidence="10">
    <location>
        <begin position="262"/>
        <end position="287"/>
    </location>
</feature>
<dbReference type="Pfam" id="PF23256">
    <property type="entry name" value="CHX17_2nd"/>
    <property type="match status" value="1"/>
</dbReference>
<evidence type="ECO:0000256" key="3">
    <source>
        <dbReference type="ARBA" id="ARBA00022538"/>
    </source>
</evidence>
<evidence type="ECO:0000313" key="15">
    <source>
        <dbReference type="EnsemblPlants" id="AES60304"/>
    </source>
</evidence>
<keyword evidence="3" id="KW-0633">Potassium transport</keyword>
<reference evidence="14 16" key="1">
    <citation type="journal article" date="2011" name="Nature">
        <title>The Medicago genome provides insight into the evolution of rhizobial symbioses.</title>
        <authorList>
            <person name="Young N.D."/>
            <person name="Debelle F."/>
            <person name="Oldroyd G.E."/>
            <person name="Geurts R."/>
            <person name="Cannon S.B."/>
            <person name="Udvardi M.K."/>
            <person name="Benedito V.A."/>
            <person name="Mayer K.F."/>
            <person name="Gouzy J."/>
            <person name="Schoof H."/>
            <person name="Van de Peer Y."/>
            <person name="Proost S."/>
            <person name="Cook D.R."/>
            <person name="Meyers B.C."/>
            <person name="Spannagl M."/>
            <person name="Cheung F."/>
            <person name="De Mita S."/>
            <person name="Krishnakumar V."/>
            <person name="Gundlach H."/>
            <person name="Zhou S."/>
            <person name="Mudge J."/>
            <person name="Bharti A.K."/>
            <person name="Murray J.D."/>
            <person name="Naoumkina M.A."/>
            <person name="Rosen B."/>
            <person name="Silverstein K.A."/>
            <person name="Tang H."/>
            <person name="Rombauts S."/>
            <person name="Zhao P.X."/>
            <person name="Zhou P."/>
            <person name="Barbe V."/>
            <person name="Bardou P."/>
            <person name="Bechner M."/>
            <person name="Bellec A."/>
            <person name="Berger A."/>
            <person name="Berges H."/>
            <person name="Bidwell S."/>
            <person name="Bisseling T."/>
            <person name="Choisne N."/>
            <person name="Couloux A."/>
            <person name="Denny R."/>
            <person name="Deshpande S."/>
            <person name="Dai X."/>
            <person name="Doyle J.J."/>
            <person name="Dudez A.M."/>
            <person name="Farmer A.D."/>
            <person name="Fouteau S."/>
            <person name="Franken C."/>
            <person name="Gibelin C."/>
            <person name="Gish J."/>
            <person name="Goldstein S."/>
            <person name="Gonzalez A.J."/>
            <person name="Green P.J."/>
            <person name="Hallab A."/>
            <person name="Hartog M."/>
            <person name="Hua A."/>
            <person name="Humphray S.J."/>
            <person name="Jeong D.H."/>
            <person name="Jing Y."/>
            <person name="Jocker A."/>
            <person name="Kenton S.M."/>
            <person name="Kim D.J."/>
            <person name="Klee K."/>
            <person name="Lai H."/>
            <person name="Lang C."/>
            <person name="Lin S."/>
            <person name="Macmil S.L."/>
            <person name="Magdelenat G."/>
            <person name="Matthews L."/>
            <person name="McCorrison J."/>
            <person name="Monaghan E.L."/>
            <person name="Mun J.H."/>
            <person name="Najar F.Z."/>
            <person name="Nicholson C."/>
            <person name="Noirot C."/>
            <person name="O'Bleness M."/>
            <person name="Paule C.R."/>
            <person name="Poulain J."/>
            <person name="Prion F."/>
            <person name="Qin B."/>
            <person name="Qu C."/>
            <person name="Retzel E.F."/>
            <person name="Riddle C."/>
            <person name="Sallet E."/>
            <person name="Samain S."/>
            <person name="Samson N."/>
            <person name="Sanders I."/>
            <person name="Saurat O."/>
            <person name="Scarpelli C."/>
            <person name="Schiex T."/>
            <person name="Segurens B."/>
            <person name="Severin A.J."/>
            <person name="Sherrier D.J."/>
            <person name="Shi R."/>
            <person name="Sims S."/>
            <person name="Singer S.R."/>
            <person name="Sinharoy S."/>
            <person name="Sterck L."/>
            <person name="Viollet A."/>
            <person name="Wang B.B."/>
            <person name="Wang K."/>
            <person name="Wang M."/>
            <person name="Wang X."/>
            <person name="Warfsmann J."/>
            <person name="Weissenbach J."/>
            <person name="White D.D."/>
            <person name="White J.D."/>
            <person name="Wiley G.B."/>
            <person name="Wincker P."/>
            <person name="Xing Y."/>
            <person name="Yang L."/>
            <person name="Yao Z."/>
            <person name="Ying F."/>
            <person name="Zhai J."/>
            <person name="Zhou L."/>
            <person name="Zuber A."/>
            <person name="Denarie J."/>
            <person name="Dixon R.A."/>
            <person name="May G.D."/>
            <person name="Schwartz D.C."/>
            <person name="Rogers J."/>
            <person name="Quetier F."/>
            <person name="Town C.D."/>
            <person name="Roe B.A."/>
        </authorList>
    </citation>
    <scope>NUCLEOTIDE SEQUENCE [LARGE SCALE GENOMIC DNA]</scope>
    <source>
        <strain evidence="14">A17</strain>
        <strain evidence="15 16">cv. Jemalong A17</strain>
    </source>
</reference>
<keyword evidence="4 10" id="KW-0812">Transmembrane</keyword>
<evidence type="ECO:0000256" key="1">
    <source>
        <dbReference type="ARBA" id="ARBA00004141"/>
    </source>
</evidence>
<dbReference type="GO" id="GO:0012505">
    <property type="term" value="C:endomembrane system"/>
    <property type="evidence" value="ECO:0000318"/>
    <property type="project" value="GO_Central"/>
</dbReference>
<feature type="transmembrane region" description="Helical" evidence="10">
    <location>
        <begin position="368"/>
        <end position="387"/>
    </location>
</feature>
<feature type="transmembrane region" description="Helical" evidence="10">
    <location>
        <begin position="399"/>
        <end position="421"/>
    </location>
</feature>
<dbReference type="Pfam" id="PF00999">
    <property type="entry name" value="Na_H_Exchanger"/>
    <property type="match status" value="1"/>
</dbReference>
<dbReference type="GO" id="GO:0006885">
    <property type="term" value="P:regulation of pH"/>
    <property type="evidence" value="ECO:0000318"/>
    <property type="project" value="GO_Central"/>
</dbReference>
<feature type="domain" description="Cation/H+ exchanger transmembrane" evidence="11">
    <location>
        <begin position="43"/>
        <end position="416"/>
    </location>
</feature>
<dbReference type="PANTHER" id="PTHR32468:SF166">
    <property type="entry name" value="CATION_H+ EXCHANGER 3"/>
    <property type="match status" value="1"/>
</dbReference>
<dbReference type="EnsemblPlants" id="AES60304">
    <property type="protein sequence ID" value="AES60304"/>
    <property type="gene ID" value="MTR_1g043400"/>
</dbReference>
<keyword evidence="2" id="KW-0813">Transport</keyword>
<feature type="transmembrane region" description="Helical" evidence="10">
    <location>
        <begin position="336"/>
        <end position="362"/>
    </location>
</feature>
<feature type="transmembrane region" description="Helical" evidence="10">
    <location>
        <begin position="189"/>
        <end position="212"/>
    </location>
</feature>
<dbReference type="GO" id="GO:1902600">
    <property type="term" value="P:proton transmembrane transport"/>
    <property type="evidence" value="ECO:0007669"/>
    <property type="project" value="InterPro"/>
</dbReference>
<evidence type="ECO:0000256" key="8">
    <source>
        <dbReference type="ARBA" id="ARBA00023136"/>
    </source>
</evidence>
<evidence type="ECO:0000256" key="5">
    <source>
        <dbReference type="ARBA" id="ARBA00022958"/>
    </source>
</evidence>
<dbReference type="OMA" id="PYAFTIM"/>
<feature type="domain" description="Cation/H(+) antiporter C-terminal" evidence="13">
    <location>
        <begin position="619"/>
        <end position="786"/>
    </location>
</feature>
<evidence type="ECO:0000313" key="14">
    <source>
        <dbReference type="EMBL" id="AES60304.1"/>
    </source>
</evidence>
<feature type="transmembrane region" description="Helical" evidence="10">
    <location>
        <begin position="85"/>
        <end position="103"/>
    </location>
</feature>
<evidence type="ECO:0000256" key="6">
    <source>
        <dbReference type="ARBA" id="ARBA00022989"/>
    </source>
</evidence>
<dbReference type="InterPro" id="IPR057291">
    <property type="entry name" value="CHX17_2nd"/>
</dbReference>
<keyword evidence="8 10" id="KW-0472">Membrane</keyword>
<feature type="domain" description="Cation/H(+) antiporter central" evidence="12">
    <location>
        <begin position="477"/>
        <end position="610"/>
    </location>
</feature>
<evidence type="ECO:0000259" key="13">
    <source>
        <dbReference type="Pfam" id="PF23259"/>
    </source>
</evidence>
<dbReference type="PANTHER" id="PTHR32468">
    <property type="entry name" value="CATION/H + ANTIPORTER"/>
    <property type="match status" value="1"/>
</dbReference>
<dbReference type="Gene3D" id="1.20.1530.20">
    <property type="match status" value="1"/>
</dbReference>
<dbReference type="InterPro" id="IPR006153">
    <property type="entry name" value="Cation/H_exchanger_TM"/>
</dbReference>
<evidence type="ECO:0000256" key="2">
    <source>
        <dbReference type="ARBA" id="ARBA00022448"/>
    </source>
</evidence>
<feature type="transmembrane region" description="Helical" evidence="10">
    <location>
        <begin position="157"/>
        <end position="177"/>
    </location>
</feature>
<dbReference type="GO" id="GO:0098662">
    <property type="term" value="P:inorganic cation transmembrane transport"/>
    <property type="evidence" value="ECO:0000318"/>
    <property type="project" value="GO_Central"/>
</dbReference>
<dbReference type="GO" id="GO:0006813">
    <property type="term" value="P:potassium ion transport"/>
    <property type="evidence" value="ECO:0007669"/>
    <property type="project" value="UniProtKB-KW"/>
</dbReference>
<dbReference type="InterPro" id="IPR050794">
    <property type="entry name" value="CPA2_transporter"/>
</dbReference>
<evidence type="ECO:0000256" key="9">
    <source>
        <dbReference type="ARBA" id="ARBA00038341"/>
    </source>
</evidence>
<proteinExistence type="inferred from homology"/>
<protein>
    <submittedName>
        <fullName evidence="14">Cation/H+ exchanger 3</fullName>
    </submittedName>
</protein>
<keyword evidence="5" id="KW-0630">Potassium</keyword>
<dbReference type="InterPro" id="IPR057290">
    <property type="entry name" value="CHX17_C"/>
</dbReference>
<reference evidence="14 16" key="2">
    <citation type="journal article" date="2014" name="BMC Genomics">
        <title>An improved genome release (version Mt4.0) for the model legume Medicago truncatula.</title>
        <authorList>
            <person name="Tang H."/>
            <person name="Krishnakumar V."/>
            <person name="Bidwell S."/>
            <person name="Rosen B."/>
            <person name="Chan A."/>
            <person name="Zhou S."/>
            <person name="Gentzbittel L."/>
            <person name="Childs K.L."/>
            <person name="Yandell M."/>
            <person name="Gundlach H."/>
            <person name="Mayer K.F."/>
            <person name="Schwartz D.C."/>
            <person name="Town C.D."/>
        </authorList>
    </citation>
    <scope>GENOME REANNOTATION</scope>
    <source>
        <strain evidence="15 16">cv. Jemalong A17</strain>
    </source>
</reference>
<dbReference type="Pfam" id="PF23259">
    <property type="entry name" value="CHX17_C"/>
    <property type="match status" value="1"/>
</dbReference>
<dbReference type="GO" id="GO:0016020">
    <property type="term" value="C:membrane"/>
    <property type="evidence" value="ECO:0007669"/>
    <property type="project" value="UniProtKB-SubCell"/>
</dbReference>
<organism evidence="14 16">
    <name type="scientific">Medicago truncatula</name>
    <name type="common">Barrel medic</name>
    <name type="synonym">Medicago tribuloides</name>
    <dbReference type="NCBI Taxonomy" id="3880"/>
    <lineage>
        <taxon>Eukaryota</taxon>
        <taxon>Viridiplantae</taxon>
        <taxon>Streptophyta</taxon>
        <taxon>Embryophyta</taxon>
        <taxon>Tracheophyta</taxon>
        <taxon>Spermatophyta</taxon>
        <taxon>Magnoliopsida</taxon>
        <taxon>eudicotyledons</taxon>
        <taxon>Gunneridae</taxon>
        <taxon>Pentapetalae</taxon>
        <taxon>rosids</taxon>
        <taxon>fabids</taxon>
        <taxon>Fabales</taxon>
        <taxon>Fabaceae</taxon>
        <taxon>Papilionoideae</taxon>
        <taxon>50 kb inversion clade</taxon>
        <taxon>NPAAA clade</taxon>
        <taxon>Hologalegina</taxon>
        <taxon>IRL clade</taxon>
        <taxon>Trifolieae</taxon>
        <taxon>Medicago</taxon>
    </lineage>
</organism>
<keyword evidence="6 10" id="KW-1133">Transmembrane helix</keyword>
<dbReference type="InterPro" id="IPR038770">
    <property type="entry name" value="Na+/solute_symporter_sf"/>
</dbReference>
<dbReference type="AlphaFoldDB" id="G7I5E4"/>
<feature type="transmembrane region" description="Helical" evidence="10">
    <location>
        <begin position="124"/>
        <end position="145"/>
    </location>
</feature>
<feature type="transmembrane region" description="Helical" evidence="10">
    <location>
        <begin position="218"/>
        <end position="241"/>
    </location>
</feature>
<evidence type="ECO:0000256" key="10">
    <source>
        <dbReference type="SAM" id="Phobius"/>
    </source>
</evidence>
<sequence length="807" mass="90417">MATCYNVTLSASNNIWMTDDVMIKRVPLLCLQIAYNLLVSRFLFFILKPLHVPLIVAQMLTGFSVSRSLLGYFEGVITLFYNPRGILAVETISNLGIMYYVFLSGLEMNSDTILRSRKKGTSMAIAGIVTSMLFGVGFLTLQQKLLDKKEKTHIKAYLFWCLTLSVTGFPVLARILAKLKLLYTKLGKDTLTAAMLTDAYGWVLFTLLIPAANNWGEGYYLSVITTFLFIAFCFTVVRPILTPIIENRTNKNMWRKSHMLDVFIGLFICSYITDFLGTHPIVGAFVFGLILPHGKFADMVMEMSDDFVTGILCPVYFSGFGFKLDLPVLWNTPNSVLMMLIMVLLCIPKVLSSLIVTFFFGMPARDGLSIGLLLNTKGVMAVILQNVAWDKRFLDPCSFMVMTLAIILMTVIVSPLINAIYKPKFRFMQSQLRTVQKLRFDMELRVVACVHNAKHATNIIHVLEATNATRISPVHVSAVHLLELTRHGTAILVSQMADLNNIAGAETTNYGPKAEFEIITTAFKEFVEQYNAVRFDTSSVVSSYTTIHEDIYNVAEEKRASLILLPFHKEYSTVGGSPEISHNEHCEINENVLQHAPCSVGIFVDRGLGSLLKTKMRIITLFIGGPDDREALSIAWRMAGHSGTQLHVVRIHLLGKAAEEKVLKKKISKSPHGMLSTVMDGVMQKELDEEYIFSFRHKAVNNNDSIVYLEKEVHSDTGEEIPTLLNEIDKPGYDLYIVGQGSGKNKTIFLKLLEWCDHPELGVIGDILASTSFGTHSSVLIVQQYMVGRKRVVYKCHNEMKNSPEVL</sequence>
<dbReference type="PaxDb" id="3880-AES60304"/>
<gene>
    <name evidence="14" type="ordered locus">MTR_1g043400</name>
</gene>
<evidence type="ECO:0000259" key="12">
    <source>
        <dbReference type="Pfam" id="PF23256"/>
    </source>
</evidence>
<evidence type="ECO:0000313" key="16">
    <source>
        <dbReference type="Proteomes" id="UP000002051"/>
    </source>
</evidence>
<dbReference type="GO" id="GO:0015297">
    <property type="term" value="F:antiporter activity"/>
    <property type="evidence" value="ECO:0007669"/>
    <property type="project" value="InterPro"/>
</dbReference>
<evidence type="ECO:0000259" key="11">
    <source>
        <dbReference type="Pfam" id="PF00999"/>
    </source>
</evidence>
<name>G7I5E4_MEDTR</name>
<comment type="subcellular location">
    <subcellularLocation>
        <location evidence="1">Membrane</location>
        <topology evidence="1">Multi-pass membrane protein</topology>
    </subcellularLocation>
</comment>
<evidence type="ECO:0000256" key="7">
    <source>
        <dbReference type="ARBA" id="ARBA00023065"/>
    </source>
</evidence>
<evidence type="ECO:0000256" key="4">
    <source>
        <dbReference type="ARBA" id="ARBA00022692"/>
    </source>
</evidence>
<dbReference type="HOGENOM" id="CLU_005126_6_2_1"/>
<reference evidence="15" key="3">
    <citation type="submission" date="2015-04" db="UniProtKB">
        <authorList>
            <consortium name="EnsemblPlants"/>
        </authorList>
    </citation>
    <scope>IDENTIFICATION</scope>
    <source>
        <strain evidence="15">cv. Jemalong A17</strain>
    </source>
</reference>
<dbReference type="EMBL" id="CM001217">
    <property type="protein sequence ID" value="AES60304.1"/>
    <property type="molecule type" value="Genomic_DNA"/>
</dbReference>
<keyword evidence="16" id="KW-1185">Reference proteome</keyword>
<keyword evidence="7" id="KW-0406">Ion transport</keyword>
<dbReference type="Proteomes" id="UP000002051">
    <property type="component" value="Unassembled WGS sequence"/>
</dbReference>
<comment type="similarity">
    <text evidence="9">Belongs to the monovalent cation:proton antiporter 2 (CPA2) transporter (TC 2.A.37) family. CHX (TC 2.A.37.4) subfamily.</text>
</comment>
<accession>G7I5E4</accession>
<dbReference type="eggNOG" id="KOG1650">
    <property type="taxonomic scope" value="Eukaryota"/>
</dbReference>